<dbReference type="VEuPathDB" id="FungiDB:FMAN_10726"/>
<accession>A0A1L7U3W9</accession>
<keyword evidence="2" id="KW-1185">Reference proteome</keyword>
<evidence type="ECO:0000313" key="1">
    <source>
        <dbReference type="EMBL" id="CVL05458.1"/>
    </source>
</evidence>
<organism evidence="1 2">
    <name type="scientific">Fusarium mangiferae</name>
    <name type="common">Mango malformation disease fungus</name>
    <dbReference type="NCBI Taxonomy" id="192010"/>
    <lineage>
        <taxon>Eukaryota</taxon>
        <taxon>Fungi</taxon>
        <taxon>Dikarya</taxon>
        <taxon>Ascomycota</taxon>
        <taxon>Pezizomycotina</taxon>
        <taxon>Sordariomycetes</taxon>
        <taxon>Hypocreomycetidae</taxon>
        <taxon>Hypocreales</taxon>
        <taxon>Nectriaceae</taxon>
        <taxon>Fusarium</taxon>
        <taxon>Fusarium fujikuroi species complex</taxon>
    </lineage>
</organism>
<dbReference type="InterPro" id="IPR036770">
    <property type="entry name" value="Ankyrin_rpt-contain_sf"/>
</dbReference>
<gene>
    <name evidence="1" type="ORF">FMAN_10726</name>
</gene>
<sequence>MNGGLLYALLQKGADPNALESNGAFVLHPAATYRDNAAVIILGLLRYGAGSRTEQHDGTYVLYYLQVHWPSDLAKQLLGPGLNPEAGDENGRTPLVHRRTSISDDEEVTVFCVTRQKNVDVVAALLQHSPDPYHYDHSGRIILYNHAIVYNAKSYGSTITS</sequence>
<dbReference type="EMBL" id="FCQH01000016">
    <property type="protein sequence ID" value="CVL05458.1"/>
    <property type="molecule type" value="Genomic_DNA"/>
</dbReference>
<protein>
    <submittedName>
        <fullName evidence="1">Uncharacterized protein</fullName>
    </submittedName>
</protein>
<proteinExistence type="predicted"/>
<dbReference type="SUPFAM" id="SSF48403">
    <property type="entry name" value="Ankyrin repeat"/>
    <property type="match status" value="1"/>
</dbReference>
<dbReference type="Gene3D" id="1.25.40.20">
    <property type="entry name" value="Ankyrin repeat-containing domain"/>
    <property type="match status" value="1"/>
</dbReference>
<dbReference type="AlphaFoldDB" id="A0A1L7U3W9"/>
<dbReference type="GeneID" id="65089979"/>
<dbReference type="Proteomes" id="UP000184255">
    <property type="component" value="Unassembled WGS sequence"/>
</dbReference>
<reference evidence="2" key="1">
    <citation type="journal article" date="2016" name="Genome Biol. Evol.">
        <title>Comparative 'omics' of the Fusarium fujikuroi species complex highlights differences in genetic potential and metabolite synthesis.</title>
        <authorList>
            <person name="Niehaus E.-M."/>
            <person name="Muensterkoetter M."/>
            <person name="Proctor R.H."/>
            <person name="Brown D.W."/>
            <person name="Sharon A."/>
            <person name="Idan Y."/>
            <person name="Oren-Young L."/>
            <person name="Sieber C.M."/>
            <person name="Novak O."/>
            <person name="Pencik A."/>
            <person name="Tarkowska D."/>
            <person name="Hromadova K."/>
            <person name="Freeman S."/>
            <person name="Maymon M."/>
            <person name="Elazar M."/>
            <person name="Youssef S.A."/>
            <person name="El-Shabrawy E.S.M."/>
            <person name="Shalaby A.B.A."/>
            <person name="Houterman P."/>
            <person name="Brock N.L."/>
            <person name="Burkhardt I."/>
            <person name="Tsavkelova E.A."/>
            <person name="Dickschat J.S."/>
            <person name="Galuszka P."/>
            <person name="Gueldener U."/>
            <person name="Tudzynski B."/>
        </authorList>
    </citation>
    <scope>NUCLEOTIDE SEQUENCE [LARGE SCALE GENOMIC DNA]</scope>
    <source>
        <strain evidence="2">MRC7560</strain>
    </source>
</reference>
<name>A0A1L7U3W9_FUSMA</name>
<evidence type="ECO:0000313" key="2">
    <source>
        <dbReference type="Proteomes" id="UP000184255"/>
    </source>
</evidence>
<comment type="caution">
    <text evidence="1">The sequence shown here is derived from an EMBL/GenBank/DDBJ whole genome shotgun (WGS) entry which is preliminary data.</text>
</comment>
<dbReference type="RefSeq" id="XP_041689325.1">
    <property type="nucleotide sequence ID" value="XM_041823779.1"/>
</dbReference>